<reference evidence="2 3" key="1">
    <citation type="journal article" date="2020" name="Microorganisms">
        <title>Osmotic Adaptation and Compatible Solute Biosynthesis of Phototrophic Bacteria as Revealed from Genome Analyses.</title>
        <authorList>
            <person name="Imhoff J.F."/>
            <person name="Rahn T."/>
            <person name="Kunzel S."/>
            <person name="Keller A."/>
            <person name="Neulinger S.C."/>
        </authorList>
    </citation>
    <scope>NUCLEOTIDE SEQUENCE [LARGE SCALE GENOMIC DNA]</scope>
    <source>
        <strain evidence="2 3">DSM 15116</strain>
    </source>
</reference>
<evidence type="ECO:0000313" key="3">
    <source>
        <dbReference type="Proteomes" id="UP000738126"/>
    </source>
</evidence>
<comment type="caution">
    <text evidence="2">The sequence shown here is derived from an EMBL/GenBank/DDBJ whole genome shotgun (WGS) entry which is preliminary data.</text>
</comment>
<evidence type="ECO:0000313" key="2">
    <source>
        <dbReference type="EMBL" id="MBK1727202.1"/>
    </source>
</evidence>
<gene>
    <name evidence="2" type="ORF">CKO13_09265</name>
</gene>
<dbReference type="EMBL" id="NRSH01000112">
    <property type="protein sequence ID" value="MBK1727202.1"/>
    <property type="molecule type" value="Genomic_DNA"/>
</dbReference>
<dbReference type="Proteomes" id="UP000738126">
    <property type="component" value="Unassembled WGS sequence"/>
</dbReference>
<sequence>MGVGGPVGIYVDVANIQANGGFGMQYDILRRLACRGGGEALRLNVYAVYDDARAARDPAYQQKVSNFFASLREFGYKVIVKHFRWYTDEEGNRYAKANADLEMAVDALTQSRNLSRVVLVTGDGDFVQVVRALQDQGCRVEIVAFENVSGALKREADDYICGYLIPGLLPARRGGNGNGRPPWGEAGSRVRGTCYYHAQEGGYGFIRYLRGDVTWADNLWVTDTRDADSPYASAFFRDSELPADVRPADLPSHETVLEFDLVASPVKEGSLQAVQIQRI</sequence>
<dbReference type="InterPro" id="IPR047140">
    <property type="entry name" value="LabA"/>
</dbReference>
<protein>
    <submittedName>
        <fullName evidence="2">NYN domain-containing protein</fullName>
    </submittedName>
</protein>
<feature type="domain" description="NYN" evidence="1">
    <location>
        <begin position="7"/>
        <end position="160"/>
    </location>
</feature>
<accession>A0ABS1E7M5</accession>
<dbReference type="PANTHER" id="PTHR35458">
    <property type="entry name" value="SLR0755 PROTEIN"/>
    <property type="match status" value="1"/>
</dbReference>
<dbReference type="InterPro" id="IPR021139">
    <property type="entry name" value="NYN"/>
</dbReference>
<dbReference type="Gene3D" id="3.40.50.1010">
    <property type="entry name" value="5'-nuclease"/>
    <property type="match status" value="1"/>
</dbReference>
<evidence type="ECO:0000259" key="1">
    <source>
        <dbReference type="Pfam" id="PF01936"/>
    </source>
</evidence>
<proteinExistence type="predicted"/>
<dbReference type="CDD" id="cd10911">
    <property type="entry name" value="PIN_LabA"/>
    <property type="match status" value="1"/>
</dbReference>
<name>A0ABS1E7M5_9GAMM</name>
<organism evidence="2 3">
    <name type="scientific">Halorhodospira neutriphila</name>
    <dbReference type="NCBI Taxonomy" id="168379"/>
    <lineage>
        <taxon>Bacteria</taxon>
        <taxon>Pseudomonadati</taxon>
        <taxon>Pseudomonadota</taxon>
        <taxon>Gammaproteobacteria</taxon>
        <taxon>Chromatiales</taxon>
        <taxon>Ectothiorhodospiraceae</taxon>
        <taxon>Halorhodospira</taxon>
    </lineage>
</organism>
<keyword evidence="3" id="KW-1185">Reference proteome</keyword>
<dbReference type="Pfam" id="PF01936">
    <property type="entry name" value="NYN"/>
    <property type="match status" value="1"/>
</dbReference>
<dbReference type="PANTHER" id="PTHR35458:SF8">
    <property type="entry name" value="SLR0650 PROTEIN"/>
    <property type="match status" value="1"/>
</dbReference>